<gene>
    <name evidence="2" type="ORF">WMO37_06335</name>
</gene>
<dbReference type="EMBL" id="JBBMFS010000004">
    <property type="protein sequence ID" value="MEQ2554639.1"/>
    <property type="molecule type" value="Genomic_DNA"/>
</dbReference>
<evidence type="ECO:0000313" key="3">
    <source>
        <dbReference type="Proteomes" id="UP001546774"/>
    </source>
</evidence>
<name>A0ABV1H4K8_9FIRM</name>
<dbReference type="InterPro" id="IPR010359">
    <property type="entry name" value="IrrE_HExxH"/>
</dbReference>
<proteinExistence type="predicted"/>
<dbReference type="InterPro" id="IPR052345">
    <property type="entry name" value="Rad_response_metalloprotease"/>
</dbReference>
<keyword evidence="3" id="KW-1185">Reference proteome</keyword>
<evidence type="ECO:0000313" key="2">
    <source>
        <dbReference type="EMBL" id="MEQ2554639.1"/>
    </source>
</evidence>
<organism evidence="2 3">
    <name type="scientific">Lachnospira intestinalis</name>
    <dbReference type="NCBI Taxonomy" id="3133158"/>
    <lineage>
        <taxon>Bacteria</taxon>
        <taxon>Bacillati</taxon>
        <taxon>Bacillota</taxon>
        <taxon>Clostridia</taxon>
        <taxon>Lachnospirales</taxon>
        <taxon>Lachnospiraceae</taxon>
        <taxon>Lachnospira</taxon>
    </lineage>
</organism>
<accession>A0ABV1H4K8</accession>
<evidence type="ECO:0000259" key="1">
    <source>
        <dbReference type="Pfam" id="PF06114"/>
    </source>
</evidence>
<protein>
    <submittedName>
        <fullName evidence="2">ImmA/IrrE family metallo-endopeptidase</fullName>
    </submittedName>
</protein>
<dbReference type="PANTHER" id="PTHR43236">
    <property type="entry name" value="ANTITOXIN HIGA1"/>
    <property type="match status" value="1"/>
</dbReference>
<dbReference type="Pfam" id="PF06114">
    <property type="entry name" value="Peptidase_M78"/>
    <property type="match status" value="1"/>
</dbReference>
<dbReference type="Gene3D" id="1.10.10.2910">
    <property type="match status" value="1"/>
</dbReference>
<feature type="domain" description="IrrE N-terminal-like" evidence="1">
    <location>
        <begin position="26"/>
        <end position="119"/>
    </location>
</feature>
<comment type="caution">
    <text evidence="2">The sequence shown here is derived from an EMBL/GenBank/DDBJ whole genome shotgun (WGS) entry which is preliminary data.</text>
</comment>
<sequence>MRAQQIIRLACDIKSVWKTNNPFEIAEKYGIKVLIRNVNIGDFKAQTLKMEGYPTIISINGLYSTLSQKVLCAHELGHALLHTEPINHFDVTTKNVHTNVEYEANLFAVALLCNEDEFNMPLAKMSNAVLKSILDCNVSYGQGEK</sequence>
<dbReference type="PANTHER" id="PTHR43236:SF1">
    <property type="entry name" value="BLL7220 PROTEIN"/>
    <property type="match status" value="1"/>
</dbReference>
<dbReference type="Proteomes" id="UP001546774">
    <property type="component" value="Unassembled WGS sequence"/>
</dbReference>
<reference evidence="2" key="1">
    <citation type="submission" date="2024-03" db="EMBL/GenBank/DDBJ databases">
        <title>Human intestinal bacterial collection.</title>
        <authorList>
            <person name="Pauvert C."/>
            <person name="Hitch T.C.A."/>
            <person name="Clavel T."/>
        </authorList>
    </citation>
    <scope>NUCLEOTIDE SEQUENCE [LARGE SCALE GENOMIC DNA]</scope>
    <source>
        <strain evidence="2">CLA-AA-H89B</strain>
    </source>
</reference>